<evidence type="ECO:0000313" key="3">
    <source>
        <dbReference type="EMBL" id="SUC11771.1"/>
    </source>
</evidence>
<dbReference type="InterPro" id="IPR027931">
    <property type="entry name" value="DUF4595"/>
</dbReference>
<feature type="signal peptide" evidence="1">
    <location>
        <begin position="1"/>
        <end position="22"/>
    </location>
</feature>
<dbReference type="Pfam" id="PF15283">
    <property type="entry name" value="DUF4595"/>
    <property type="match status" value="1"/>
</dbReference>
<evidence type="ECO:0000259" key="2">
    <source>
        <dbReference type="Pfam" id="PF15283"/>
    </source>
</evidence>
<accession>A0A379EZG7</accession>
<reference evidence="3 4" key="1">
    <citation type="submission" date="2018-06" db="EMBL/GenBank/DDBJ databases">
        <authorList>
            <consortium name="Pathogen Informatics"/>
            <person name="Doyle S."/>
        </authorList>
    </citation>
    <scope>NUCLEOTIDE SEQUENCE [LARGE SCALE GENOMIC DNA]</scope>
    <source>
        <strain evidence="3 4">NCTC13043</strain>
    </source>
</reference>
<evidence type="ECO:0000256" key="1">
    <source>
        <dbReference type="SAM" id="SignalP"/>
    </source>
</evidence>
<dbReference type="Gene3D" id="2.40.160.190">
    <property type="match status" value="1"/>
</dbReference>
<dbReference type="AlphaFoldDB" id="A0A379EZG7"/>
<dbReference type="PROSITE" id="PS51257">
    <property type="entry name" value="PROKAR_LIPOPROTEIN"/>
    <property type="match status" value="1"/>
</dbReference>
<keyword evidence="1" id="KW-0732">Signal</keyword>
<evidence type="ECO:0000313" key="4">
    <source>
        <dbReference type="Proteomes" id="UP000254235"/>
    </source>
</evidence>
<feature type="chain" id="PRO_5017052976" description="DUF4595 domain-containing protein" evidence="1">
    <location>
        <begin position="23"/>
        <end position="283"/>
    </location>
</feature>
<dbReference type="GeneID" id="78570355"/>
<feature type="domain" description="DUF4595" evidence="2">
    <location>
        <begin position="65"/>
        <end position="266"/>
    </location>
</feature>
<dbReference type="Proteomes" id="UP000254235">
    <property type="component" value="Unassembled WGS sequence"/>
</dbReference>
<organism evidence="3 4">
    <name type="scientific">Prevotella pallens</name>
    <dbReference type="NCBI Taxonomy" id="60133"/>
    <lineage>
        <taxon>Bacteria</taxon>
        <taxon>Pseudomonadati</taxon>
        <taxon>Bacteroidota</taxon>
        <taxon>Bacteroidia</taxon>
        <taxon>Bacteroidales</taxon>
        <taxon>Prevotellaceae</taxon>
        <taxon>Prevotella</taxon>
    </lineage>
</organism>
<dbReference type="RefSeq" id="WP_115082980.1">
    <property type="nucleotide sequence ID" value="NZ_CAUSMA010000061.1"/>
</dbReference>
<proteinExistence type="predicted"/>
<dbReference type="OrthoDB" id="1068575at2"/>
<gene>
    <name evidence="3" type="ORF">NCTC13043_00631</name>
</gene>
<sequence length="283" mass="32396">MRKLLNFVWLLAIALSATTVFTSCSKNEDDPNRSEEREKGTVEVNPAKVFINGMPKAIDGYILTCDSKGRLSSLYNKEEKETVTFEYKTNVLGSTDEPNVVMTMREENEKTVYNLFLNKDGFVKYCDEIEYEKNKTYKKATWNFEYNSDGQLAKAIQSKDGFKTLYTIIYKDGDAVESITRSEKEGKEKDHYKIYYTSNKVTSPIANKGCIMAFDGGLGVDLEDFQNVYFAGMLGKATKHLPIYNIDKDNNMTSFEWYFDANGFPIKVVAKDDDDREDSNIVW</sequence>
<dbReference type="EMBL" id="UGTP01000001">
    <property type="protein sequence ID" value="SUC11771.1"/>
    <property type="molecule type" value="Genomic_DNA"/>
</dbReference>
<name>A0A379EZG7_9BACT</name>
<protein>
    <recommendedName>
        <fullName evidence="2">DUF4595 domain-containing protein</fullName>
    </recommendedName>
</protein>
<dbReference type="CDD" id="cd12871">
    <property type="entry name" value="Bacuni_01323_like"/>
    <property type="match status" value="1"/>
</dbReference>